<dbReference type="PROSITE" id="PS51199">
    <property type="entry name" value="SF4_HELICASE"/>
    <property type="match status" value="1"/>
</dbReference>
<dbReference type="GO" id="GO:0043139">
    <property type="term" value="F:5'-3' DNA helicase activity"/>
    <property type="evidence" value="ECO:0007669"/>
    <property type="project" value="UniProtKB-EC"/>
</dbReference>
<evidence type="ECO:0000256" key="1">
    <source>
        <dbReference type="ARBA" id="ARBA00008428"/>
    </source>
</evidence>
<keyword evidence="9" id="KW-0413">Isomerase</keyword>
<proteinExistence type="inferred from homology"/>
<dbReference type="Pfam" id="PF00772">
    <property type="entry name" value="DnaB"/>
    <property type="match status" value="1"/>
</dbReference>
<evidence type="ECO:0000256" key="9">
    <source>
        <dbReference type="ARBA" id="ARBA00023235"/>
    </source>
</evidence>
<feature type="compositionally biased region" description="Polar residues" evidence="12">
    <location>
        <begin position="491"/>
        <end position="502"/>
    </location>
</feature>
<evidence type="ECO:0000256" key="4">
    <source>
        <dbReference type="ARBA" id="ARBA00022741"/>
    </source>
</evidence>
<keyword evidence="3" id="KW-0235">DNA replication</keyword>
<dbReference type="EMBL" id="UOEP01000065">
    <property type="protein sequence ID" value="VAW16715.1"/>
    <property type="molecule type" value="Genomic_DNA"/>
</dbReference>
<dbReference type="Gene3D" id="3.40.50.300">
    <property type="entry name" value="P-loop containing nucleotide triphosphate hydrolases"/>
    <property type="match status" value="1"/>
</dbReference>
<organism evidence="14">
    <name type="scientific">hydrothermal vent metagenome</name>
    <dbReference type="NCBI Taxonomy" id="652676"/>
    <lineage>
        <taxon>unclassified sequences</taxon>
        <taxon>metagenomes</taxon>
        <taxon>ecological metagenomes</taxon>
    </lineage>
</organism>
<accession>A0A3B0TDY7</accession>
<dbReference type="InterPro" id="IPR007692">
    <property type="entry name" value="DNA_helicase_DnaB"/>
</dbReference>
<dbReference type="PANTHER" id="PTHR30153">
    <property type="entry name" value="REPLICATIVE DNA HELICASE DNAB"/>
    <property type="match status" value="1"/>
</dbReference>
<evidence type="ECO:0000256" key="10">
    <source>
        <dbReference type="ARBA" id="ARBA00044969"/>
    </source>
</evidence>
<feature type="compositionally biased region" description="Polar residues" evidence="12">
    <location>
        <begin position="475"/>
        <end position="484"/>
    </location>
</feature>
<dbReference type="GO" id="GO:0003677">
    <property type="term" value="F:DNA binding"/>
    <property type="evidence" value="ECO:0007669"/>
    <property type="project" value="UniProtKB-KW"/>
</dbReference>
<evidence type="ECO:0000259" key="13">
    <source>
        <dbReference type="PROSITE" id="PS51199"/>
    </source>
</evidence>
<keyword evidence="4" id="KW-0547">Nucleotide-binding</keyword>
<evidence type="ECO:0000256" key="5">
    <source>
        <dbReference type="ARBA" id="ARBA00022801"/>
    </source>
</evidence>
<dbReference type="CDD" id="cd00984">
    <property type="entry name" value="DnaB_C"/>
    <property type="match status" value="1"/>
</dbReference>
<name>A0A3B0TDY7_9ZZZZ</name>
<dbReference type="InterPro" id="IPR036185">
    <property type="entry name" value="DNA_heli_DnaB-like_N_sf"/>
</dbReference>
<dbReference type="GO" id="GO:0042802">
    <property type="term" value="F:identical protein binding"/>
    <property type="evidence" value="ECO:0007669"/>
    <property type="project" value="UniProtKB-ARBA"/>
</dbReference>
<sequence length="509" mass="57108">MAGEKKNTISKITLEQLNAQYGKLPPQAIEVEEAVLGALMLERDAYVTVADIVDTVSFYKDEHQKIFNAIKQLSTHEKPVDLLMVTQELKDRNQLDEVGGPGYITQLTRRVASAAHIEFHARIIAQKYIQRELIRVSSEIQVKSYDDTIDVDDLIDFSETSLFKVAEGNIRKETVPIRPVLKEAVGLIELARHRKDGLNGVPSGFIALDRITSGWQKTDLLIIAARPSMGKTAFVLSMARNMAVDHNKSVAFFSLEMSSLQLVNRLIASETELGSQKIKNGRLEDWEWEHLHRKISRLDKAPIFIDDTPALSIFEFRAKCRRLKMQHDIDIVIVDYLQLMTAGIDMRGSREQEVSHISRSLKAIAKELDIPIIALSQLNRSVESREGKRPQLSDLRESGAIEQDADIVAFIHRPEYYGITEDGSGNSLLGVAEIIIAKHRNGATGDIHLSFRKELAKFTDMESSFPDISDGMEATYSSKMNQDNEFAESGIENNKQFDSQAGSPADPPY</sequence>
<evidence type="ECO:0000256" key="8">
    <source>
        <dbReference type="ARBA" id="ARBA00023125"/>
    </source>
</evidence>
<keyword evidence="7" id="KW-0067">ATP-binding</keyword>
<gene>
    <name evidence="14" type="ORF">MNBD_BACTEROID01-275</name>
</gene>
<dbReference type="Pfam" id="PF03796">
    <property type="entry name" value="DnaB_C"/>
    <property type="match status" value="1"/>
</dbReference>
<protein>
    <recommendedName>
        <fullName evidence="10">DNA 5'-3' helicase</fullName>
        <ecNumber evidence="10">5.6.2.3</ecNumber>
    </recommendedName>
</protein>
<keyword evidence="2" id="KW-0639">Primosome</keyword>
<dbReference type="Gene3D" id="1.10.860.10">
    <property type="entry name" value="DNAb Helicase, Chain A"/>
    <property type="match status" value="1"/>
</dbReference>
<dbReference type="NCBIfam" id="TIGR00665">
    <property type="entry name" value="DnaB"/>
    <property type="match status" value="1"/>
</dbReference>
<evidence type="ECO:0000256" key="7">
    <source>
        <dbReference type="ARBA" id="ARBA00022840"/>
    </source>
</evidence>
<dbReference type="FunFam" id="1.10.860.10:FF:000001">
    <property type="entry name" value="Replicative DNA helicase"/>
    <property type="match status" value="1"/>
</dbReference>
<dbReference type="FunFam" id="3.40.50.300:FF:000076">
    <property type="entry name" value="Replicative DNA helicase"/>
    <property type="match status" value="1"/>
</dbReference>
<dbReference type="GO" id="GO:0006269">
    <property type="term" value="P:DNA replication, synthesis of primer"/>
    <property type="evidence" value="ECO:0007669"/>
    <property type="project" value="UniProtKB-KW"/>
</dbReference>
<evidence type="ECO:0000313" key="14">
    <source>
        <dbReference type="EMBL" id="VAW16715.1"/>
    </source>
</evidence>
<dbReference type="InterPro" id="IPR007694">
    <property type="entry name" value="DNA_helicase_DnaB-like_C"/>
</dbReference>
<dbReference type="GO" id="GO:0005829">
    <property type="term" value="C:cytosol"/>
    <property type="evidence" value="ECO:0007669"/>
    <property type="project" value="TreeGrafter"/>
</dbReference>
<dbReference type="SUPFAM" id="SSF48024">
    <property type="entry name" value="N-terminal domain of DnaB helicase"/>
    <property type="match status" value="1"/>
</dbReference>
<evidence type="ECO:0000256" key="11">
    <source>
        <dbReference type="ARBA" id="ARBA00048954"/>
    </source>
</evidence>
<dbReference type="GO" id="GO:0005524">
    <property type="term" value="F:ATP binding"/>
    <property type="evidence" value="ECO:0007669"/>
    <property type="project" value="UniProtKB-KW"/>
</dbReference>
<keyword evidence="8" id="KW-0238">DNA-binding</keyword>
<keyword evidence="5 14" id="KW-0378">Hydrolase</keyword>
<evidence type="ECO:0000256" key="6">
    <source>
        <dbReference type="ARBA" id="ARBA00022806"/>
    </source>
</evidence>
<dbReference type="PANTHER" id="PTHR30153:SF2">
    <property type="entry name" value="REPLICATIVE DNA HELICASE"/>
    <property type="match status" value="1"/>
</dbReference>
<comment type="catalytic activity">
    <reaction evidence="11">
        <text>ATP + H2O = ADP + phosphate + H(+)</text>
        <dbReference type="Rhea" id="RHEA:13065"/>
        <dbReference type="ChEBI" id="CHEBI:15377"/>
        <dbReference type="ChEBI" id="CHEBI:15378"/>
        <dbReference type="ChEBI" id="CHEBI:30616"/>
        <dbReference type="ChEBI" id="CHEBI:43474"/>
        <dbReference type="ChEBI" id="CHEBI:456216"/>
        <dbReference type="EC" id="5.6.2.3"/>
    </reaction>
</comment>
<evidence type="ECO:0000256" key="3">
    <source>
        <dbReference type="ARBA" id="ARBA00022705"/>
    </source>
</evidence>
<dbReference type="AlphaFoldDB" id="A0A3B0TDY7"/>
<evidence type="ECO:0000256" key="2">
    <source>
        <dbReference type="ARBA" id="ARBA00022515"/>
    </source>
</evidence>
<dbReference type="InterPro" id="IPR016136">
    <property type="entry name" value="DNA_helicase_N/primase_C"/>
</dbReference>
<dbReference type="EC" id="5.6.2.3" evidence="10"/>
<reference evidence="14" key="1">
    <citation type="submission" date="2018-06" db="EMBL/GenBank/DDBJ databases">
        <authorList>
            <person name="Zhirakovskaya E."/>
        </authorList>
    </citation>
    <scope>NUCLEOTIDE SEQUENCE</scope>
</reference>
<dbReference type="GO" id="GO:1990077">
    <property type="term" value="C:primosome complex"/>
    <property type="evidence" value="ECO:0007669"/>
    <property type="project" value="UniProtKB-KW"/>
</dbReference>
<dbReference type="SUPFAM" id="SSF52540">
    <property type="entry name" value="P-loop containing nucleoside triphosphate hydrolases"/>
    <property type="match status" value="1"/>
</dbReference>
<dbReference type="InterPro" id="IPR027417">
    <property type="entry name" value="P-loop_NTPase"/>
</dbReference>
<feature type="domain" description="SF4 helicase" evidence="13">
    <location>
        <begin position="194"/>
        <end position="465"/>
    </location>
</feature>
<keyword evidence="6 14" id="KW-0347">Helicase</keyword>
<comment type="similarity">
    <text evidence="1">Belongs to the helicase family. DnaB subfamily.</text>
</comment>
<dbReference type="InterPro" id="IPR007693">
    <property type="entry name" value="DNA_helicase_DnaB-like_N"/>
</dbReference>
<feature type="region of interest" description="Disordered" evidence="12">
    <location>
        <begin position="474"/>
        <end position="509"/>
    </location>
</feature>
<evidence type="ECO:0000256" key="12">
    <source>
        <dbReference type="SAM" id="MobiDB-lite"/>
    </source>
</evidence>
<dbReference type="GO" id="GO:0016887">
    <property type="term" value="F:ATP hydrolysis activity"/>
    <property type="evidence" value="ECO:0007669"/>
    <property type="project" value="RHEA"/>
</dbReference>